<evidence type="ECO:0000259" key="1">
    <source>
        <dbReference type="PROSITE" id="PS50181"/>
    </source>
</evidence>
<accession>A0A6G8MXX6</accession>
<dbReference type="InterPro" id="IPR036047">
    <property type="entry name" value="F-box-like_dom_sf"/>
</dbReference>
<dbReference type="SUPFAM" id="SSF81383">
    <property type="entry name" value="F-box domain"/>
    <property type="match status" value="1"/>
</dbReference>
<dbReference type="InterPro" id="IPR001810">
    <property type="entry name" value="F-box_dom"/>
</dbReference>
<proteinExistence type="predicted"/>
<evidence type="ECO:0000313" key="2">
    <source>
        <dbReference type="EMBL" id="QIN54401.1"/>
    </source>
</evidence>
<dbReference type="Gene3D" id="1.20.1280.50">
    <property type="match status" value="1"/>
</dbReference>
<gene>
    <name evidence="2" type="primary">ck276</name>
</gene>
<dbReference type="Proteomes" id="UP001224087">
    <property type="component" value="Segment"/>
</dbReference>
<name>A0A6G8MXX6_9VIRU</name>
<feature type="domain" description="F-box" evidence="1">
    <location>
        <begin position="1"/>
        <end position="36"/>
    </location>
</feature>
<keyword evidence="3" id="KW-1185">Reference proteome</keyword>
<sequence length="191" mass="22342">MEKIVVNLSCSDLFRITQVCSDLRNICLKERLWKSKFVRKNIPLPILPSLNWKDIVASIKIYQRCKKIHPQILEKINKKHETLYCGNLIDVPLFIFPKRLRANVLPFLHASHKAKEEEEEKCKEIASRWSHNVFDLLGTDFILWFSLSLMLDGTLLIKRNTNTTIVCFTEQLSREEVELFLLHLILTNGPV</sequence>
<dbReference type="EMBL" id="MN873693">
    <property type="protein sequence ID" value="QIN54401.1"/>
    <property type="molecule type" value="Genomic_DNA"/>
</dbReference>
<evidence type="ECO:0000313" key="3">
    <source>
        <dbReference type="Proteomes" id="UP001224087"/>
    </source>
</evidence>
<protein>
    <submittedName>
        <fullName evidence="2">F-box domain-containing protein</fullName>
    </submittedName>
</protein>
<organism evidence="2 3">
    <name type="scientific">Cedratvirus kamchatka</name>
    <dbReference type="NCBI Taxonomy" id="2716914"/>
    <lineage>
        <taxon>Viruses</taxon>
        <taxon>Pithoviruses</taxon>
        <taxon>Orthocedratvirinae</taxon>
        <taxon>Alphacedratvirus</taxon>
        <taxon>Alphacedratvirus rossiense</taxon>
    </lineage>
</organism>
<reference evidence="2" key="1">
    <citation type="submission" date="2019-12" db="EMBL/GenBank/DDBJ databases">
        <title>The DNA Methylation Landscape of Giant Viruses.</title>
        <authorList>
            <person name="Jeudy S."/>
            <person name="Rigou S."/>
            <person name="Alempic J.-M."/>
            <person name="Claverie J.-M."/>
            <person name="Abergel C."/>
            <person name="Legendre M."/>
        </authorList>
    </citation>
    <scope>NUCLEOTIDE SEQUENCE</scope>
    <source>
        <strain evidence="2">P4</strain>
    </source>
</reference>
<dbReference type="PROSITE" id="PS50181">
    <property type="entry name" value="FBOX"/>
    <property type="match status" value="1"/>
</dbReference>